<accession>A0AAN0VI56</accession>
<reference evidence="1 2" key="1">
    <citation type="journal article" date="2014" name="ISME J.">
        <title>Adaptation of an abundant Roseobacter RCA organism to pelagic systems revealed by genomic and transcriptomic analyses.</title>
        <authorList>
            <person name="Voget S."/>
            <person name="Wemheuer B."/>
            <person name="Brinkhoff T."/>
            <person name="Vollmers J."/>
            <person name="Dietrich S."/>
            <person name="Giebel H.A."/>
            <person name="Beardsley C."/>
            <person name="Sardemann C."/>
            <person name="Bakenhus I."/>
            <person name="Billerbeck S."/>
            <person name="Daniel R."/>
            <person name="Simon M."/>
        </authorList>
    </citation>
    <scope>NUCLEOTIDE SEQUENCE [LARGE SCALE GENOMIC DNA]</scope>
    <source>
        <strain evidence="1 2">RCA23</strain>
    </source>
</reference>
<proteinExistence type="predicted"/>
<dbReference type="RefSeq" id="WP_044049622.1">
    <property type="nucleotide sequence ID" value="NZ_CP003984.1"/>
</dbReference>
<dbReference type="AlphaFoldDB" id="A0AAN0VI56"/>
<organism evidence="1 2">
    <name type="scientific">Planktomarina temperata RCA23</name>
    <dbReference type="NCBI Taxonomy" id="666509"/>
    <lineage>
        <taxon>Bacteria</taxon>
        <taxon>Pseudomonadati</taxon>
        <taxon>Pseudomonadota</taxon>
        <taxon>Alphaproteobacteria</taxon>
        <taxon>Rhodobacterales</taxon>
        <taxon>Paracoccaceae</taxon>
        <taxon>Planktomarina</taxon>
    </lineage>
</organism>
<evidence type="ECO:0000313" key="2">
    <source>
        <dbReference type="Proteomes" id="UP000028680"/>
    </source>
</evidence>
<dbReference type="KEGG" id="ptp:RCA23_c12650"/>
<dbReference type="Proteomes" id="UP000028680">
    <property type="component" value="Chromosome"/>
</dbReference>
<sequence>MFQFMKKQKYLAYLTQVIENIEQNLKLQADLMDAKNSYLITDMNLKNALRDCKTIAKGWEAADNELRIKGASVMNMKLMTAIDYASEVQLKNIELVEHMILLQSNNDLIQRIESVGKSLAGTDNSDEIAAIERDYGIMLKGFSKQEYYLKASHEIFSDINRHPKF</sequence>
<evidence type="ECO:0000313" key="1">
    <source>
        <dbReference type="EMBL" id="AII86812.1"/>
    </source>
</evidence>
<dbReference type="EMBL" id="CP003984">
    <property type="protein sequence ID" value="AII86812.1"/>
    <property type="molecule type" value="Genomic_DNA"/>
</dbReference>
<protein>
    <submittedName>
        <fullName evidence="1">Uncharacterized protein</fullName>
    </submittedName>
</protein>
<keyword evidence="2" id="KW-1185">Reference proteome</keyword>
<name>A0AAN0VI56_9RHOB</name>
<gene>
    <name evidence="1" type="ORF">RCA23_c12650</name>
</gene>